<gene>
    <name evidence="1" type="ORF">EVC06_112</name>
</gene>
<reference evidence="1 2" key="1">
    <citation type="submission" date="2020-01" db="EMBL/GenBank/DDBJ databases">
        <title>Patterns of diversity and host range of bacteriophage communities associated with bean-nodulatin bacteria.</title>
        <authorList>
            <person name="Vann Cauwenberghe J."/>
            <person name="Santamaria R.I."/>
            <person name="Bustos P."/>
            <person name="Juarez S."/>
            <person name="Gonzalez V."/>
        </authorList>
    </citation>
    <scope>NUCLEOTIDE SEQUENCE [LARGE SCALE GENOMIC DNA]</scope>
    <source>
        <strain evidence="2">RHph</strain>
    </source>
</reference>
<proteinExistence type="predicted"/>
<evidence type="ECO:0008006" key="3">
    <source>
        <dbReference type="Google" id="ProtNLM"/>
    </source>
</evidence>
<accession>A0A7S5RA22</accession>
<evidence type="ECO:0000313" key="1">
    <source>
        <dbReference type="EMBL" id="QIG73887.1"/>
    </source>
</evidence>
<name>A0A7S5RA22_9CAUD</name>
<dbReference type="Proteomes" id="UP000646667">
    <property type="component" value="Segment"/>
</dbReference>
<organism evidence="1 2">
    <name type="scientific">Rhizobium phage RHph_N34</name>
    <dbReference type="NCBI Taxonomy" id="2509586"/>
    <lineage>
        <taxon>Viruses</taxon>
        <taxon>Duplodnaviria</taxon>
        <taxon>Heunggongvirae</taxon>
        <taxon>Uroviricota</taxon>
        <taxon>Caudoviricetes</taxon>
        <taxon>Pootjesviridae</taxon>
        <taxon>Staniewskivirinae</taxon>
        <taxon>Trinifflemingvirus</taxon>
        <taxon>Trinifflemingvirus N34</taxon>
    </lineage>
</organism>
<keyword evidence="2" id="KW-1185">Reference proteome</keyword>
<evidence type="ECO:0000313" key="2">
    <source>
        <dbReference type="Proteomes" id="UP000646667"/>
    </source>
</evidence>
<sequence>MLRQKISFINGEEMNRLHPATFEIPSENFRRNVPDGAYVKVGLKKEGEMSERFWAKVTKSRVVDGNIRYEAEVSNDLVFYNYKFGDKIGFGPENVLGYTEN</sequence>
<dbReference type="EMBL" id="MN988534">
    <property type="protein sequence ID" value="QIG73887.1"/>
    <property type="molecule type" value="Genomic_DNA"/>
</dbReference>
<protein>
    <recommendedName>
        <fullName evidence="3">DUF2314 domain-containing protein</fullName>
    </recommendedName>
</protein>